<protein>
    <submittedName>
        <fullName evidence="4">TetR/AcrR family transcriptional regulator</fullName>
    </submittedName>
</protein>
<feature type="DNA-binding region" description="H-T-H motif" evidence="2">
    <location>
        <begin position="29"/>
        <end position="48"/>
    </location>
</feature>
<feature type="domain" description="HTH tetR-type" evidence="3">
    <location>
        <begin position="6"/>
        <end position="66"/>
    </location>
</feature>
<gene>
    <name evidence="4" type="ORF">HH216_21640</name>
</gene>
<dbReference type="PROSITE" id="PS50977">
    <property type="entry name" value="HTH_TETR_2"/>
    <property type="match status" value="1"/>
</dbReference>
<organism evidence="4 5">
    <name type="scientific">Spirosoma rhododendri</name>
    <dbReference type="NCBI Taxonomy" id="2728024"/>
    <lineage>
        <taxon>Bacteria</taxon>
        <taxon>Pseudomonadati</taxon>
        <taxon>Bacteroidota</taxon>
        <taxon>Cytophagia</taxon>
        <taxon>Cytophagales</taxon>
        <taxon>Cytophagaceae</taxon>
        <taxon>Spirosoma</taxon>
    </lineage>
</organism>
<evidence type="ECO:0000256" key="1">
    <source>
        <dbReference type="ARBA" id="ARBA00023125"/>
    </source>
</evidence>
<accession>A0A7L5DTG8</accession>
<dbReference type="InterPro" id="IPR001647">
    <property type="entry name" value="HTH_TetR"/>
</dbReference>
<dbReference type="EMBL" id="CP051677">
    <property type="protein sequence ID" value="QJD80731.1"/>
    <property type="molecule type" value="Genomic_DNA"/>
</dbReference>
<evidence type="ECO:0000313" key="4">
    <source>
        <dbReference type="EMBL" id="QJD80731.1"/>
    </source>
</evidence>
<evidence type="ECO:0000259" key="3">
    <source>
        <dbReference type="PROSITE" id="PS50977"/>
    </source>
</evidence>
<dbReference type="AlphaFoldDB" id="A0A7L5DTG8"/>
<dbReference type="Pfam" id="PF00440">
    <property type="entry name" value="TetR_N"/>
    <property type="match status" value="1"/>
</dbReference>
<dbReference type="KEGG" id="srho:HH216_21640"/>
<dbReference type="GO" id="GO:0003677">
    <property type="term" value="F:DNA binding"/>
    <property type="evidence" value="ECO:0007669"/>
    <property type="project" value="UniProtKB-UniRule"/>
</dbReference>
<dbReference type="Gene3D" id="1.10.357.10">
    <property type="entry name" value="Tetracycline Repressor, domain 2"/>
    <property type="match status" value="1"/>
</dbReference>
<proteinExistence type="predicted"/>
<sequence length="215" mass="24704">MQRDRTRTEQRLLDAVEQIITEDGLDQVGVNRVSRQSGITKILIYRYFGGMEGLLQAYYLRKTTPRPHFSYDVEALKRMSIAEIMDTVCEHTLREYRTLRNDGYMLEFLRADLMGNELAKNPLTNERNGMLRQAIDQIAAVLNAKSAQNARPFTAIITCAMSFLVFMSQQKRSILDIDLSTEEGWSQIENSMRRIYKGVGMLVEAELADRAEKPL</sequence>
<evidence type="ECO:0000256" key="2">
    <source>
        <dbReference type="PROSITE-ProRule" id="PRU00335"/>
    </source>
</evidence>
<evidence type="ECO:0000313" key="5">
    <source>
        <dbReference type="Proteomes" id="UP000501128"/>
    </source>
</evidence>
<dbReference type="Proteomes" id="UP000501128">
    <property type="component" value="Chromosome"/>
</dbReference>
<dbReference type="InterPro" id="IPR009057">
    <property type="entry name" value="Homeodomain-like_sf"/>
</dbReference>
<keyword evidence="1 2" id="KW-0238">DNA-binding</keyword>
<dbReference type="RefSeq" id="WP_169552751.1">
    <property type="nucleotide sequence ID" value="NZ_CP051677.1"/>
</dbReference>
<keyword evidence="5" id="KW-1185">Reference proteome</keyword>
<reference evidence="4 5" key="1">
    <citation type="submission" date="2020-04" db="EMBL/GenBank/DDBJ databases">
        <title>Genome sequencing of novel species.</title>
        <authorList>
            <person name="Heo J."/>
            <person name="Kim S.-J."/>
            <person name="Kim J.-S."/>
            <person name="Hong S.-B."/>
            <person name="Kwon S.-W."/>
        </authorList>
    </citation>
    <scope>NUCLEOTIDE SEQUENCE [LARGE SCALE GENOMIC DNA]</scope>
    <source>
        <strain evidence="4 5">CJU-R4</strain>
    </source>
</reference>
<name>A0A7L5DTG8_9BACT</name>
<dbReference type="PRINTS" id="PR00455">
    <property type="entry name" value="HTHTETR"/>
</dbReference>
<dbReference type="SUPFAM" id="SSF46689">
    <property type="entry name" value="Homeodomain-like"/>
    <property type="match status" value="1"/>
</dbReference>